<dbReference type="PANTHER" id="PTHR24198">
    <property type="entry name" value="ANKYRIN REPEAT AND PROTEIN KINASE DOMAIN-CONTAINING PROTEIN"/>
    <property type="match status" value="1"/>
</dbReference>
<accession>A0A8S3UTT3</accession>
<evidence type="ECO:0000256" key="3">
    <source>
        <dbReference type="PROSITE-ProRule" id="PRU00023"/>
    </source>
</evidence>
<dbReference type="Gene3D" id="1.25.40.20">
    <property type="entry name" value="Ankyrin repeat-containing domain"/>
    <property type="match status" value="2"/>
</dbReference>
<sequence length="445" mass="50813">MVISFQHKSLVDFLTNSSRKHLNFYIDIKRGHQLFAKYLLQSLNLTESNSLLEVVHHVALSKDVDLKFLLMNQAKDLNHGQHVIGTELLFNVVTEYDSYDTVQLTMKLIRLNASNINEEKLSQSAFTALANDHKESFRACLEHGANISYIHDPIVLSATDDYAYVCKYVYFCQYSLLHLTAQKGYLKIAKALIEKQISLLYLNNSLGLNAFQLAAEHGHTSIMKLFLKYNSSLADFYSLYQSALQGEYIAVKLQLGYVNDVCKPCEVFPGFLNIDKTLLRYNITSKTSGSSYQETHQFENWYVKLGHSSMCESALNGAIRNGHVKIAKLLITKSNDTLDCPTFGGNVPLMTAVMFNQTEIFKILYEAGANILQRCHDMQNVNLTYRYLMENQYFHNITITSTRFEQSCPPYGGVEHLEAIYDNLILYVLHMRKDMIFGILETLTE</sequence>
<dbReference type="OrthoDB" id="5989012at2759"/>
<name>A0A8S3UTT3_MYTED</name>
<dbReference type="InterPro" id="IPR036770">
    <property type="entry name" value="Ankyrin_rpt-contain_sf"/>
</dbReference>
<dbReference type="PROSITE" id="PS50297">
    <property type="entry name" value="ANK_REP_REGION"/>
    <property type="match status" value="1"/>
</dbReference>
<dbReference type="AlphaFoldDB" id="A0A8S3UTT3"/>
<keyword evidence="1" id="KW-0677">Repeat</keyword>
<evidence type="ECO:0000256" key="1">
    <source>
        <dbReference type="ARBA" id="ARBA00022737"/>
    </source>
</evidence>
<protein>
    <submittedName>
        <fullName evidence="4">Uncharacterized protein</fullName>
    </submittedName>
</protein>
<dbReference type="EMBL" id="CAJPWZ010002895">
    <property type="protein sequence ID" value="CAG2247292.1"/>
    <property type="molecule type" value="Genomic_DNA"/>
</dbReference>
<dbReference type="SUPFAM" id="SSF48403">
    <property type="entry name" value="Ankyrin repeat"/>
    <property type="match status" value="1"/>
</dbReference>
<feature type="repeat" description="ANK" evidence="3">
    <location>
        <begin position="344"/>
        <end position="376"/>
    </location>
</feature>
<evidence type="ECO:0000256" key="2">
    <source>
        <dbReference type="ARBA" id="ARBA00023043"/>
    </source>
</evidence>
<reference evidence="4" key="1">
    <citation type="submission" date="2021-03" db="EMBL/GenBank/DDBJ databases">
        <authorList>
            <person name="Bekaert M."/>
        </authorList>
    </citation>
    <scope>NUCLEOTIDE SEQUENCE</scope>
</reference>
<evidence type="ECO:0000313" key="4">
    <source>
        <dbReference type="EMBL" id="CAG2247292.1"/>
    </source>
</evidence>
<keyword evidence="2 3" id="KW-0040">ANK repeat</keyword>
<dbReference type="SMART" id="SM00248">
    <property type="entry name" value="ANK"/>
    <property type="match status" value="5"/>
</dbReference>
<gene>
    <name evidence="4" type="ORF">MEDL_59210</name>
</gene>
<dbReference type="InterPro" id="IPR002110">
    <property type="entry name" value="Ankyrin_rpt"/>
</dbReference>
<dbReference type="PROSITE" id="PS50088">
    <property type="entry name" value="ANK_REPEAT"/>
    <property type="match status" value="1"/>
</dbReference>
<organism evidence="4 5">
    <name type="scientific">Mytilus edulis</name>
    <name type="common">Blue mussel</name>
    <dbReference type="NCBI Taxonomy" id="6550"/>
    <lineage>
        <taxon>Eukaryota</taxon>
        <taxon>Metazoa</taxon>
        <taxon>Spiralia</taxon>
        <taxon>Lophotrochozoa</taxon>
        <taxon>Mollusca</taxon>
        <taxon>Bivalvia</taxon>
        <taxon>Autobranchia</taxon>
        <taxon>Pteriomorphia</taxon>
        <taxon>Mytilida</taxon>
        <taxon>Mytiloidea</taxon>
        <taxon>Mytilidae</taxon>
        <taxon>Mytilinae</taxon>
        <taxon>Mytilus</taxon>
    </lineage>
</organism>
<dbReference type="Pfam" id="PF12796">
    <property type="entry name" value="Ank_2"/>
    <property type="match status" value="1"/>
</dbReference>
<dbReference type="Proteomes" id="UP000683360">
    <property type="component" value="Unassembled WGS sequence"/>
</dbReference>
<proteinExistence type="predicted"/>
<dbReference type="PANTHER" id="PTHR24198:SF165">
    <property type="entry name" value="ANKYRIN REPEAT-CONTAINING PROTEIN-RELATED"/>
    <property type="match status" value="1"/>
</dbReference>
<evidence type="ECO:0000313" key="5">
    <source>
        <dbReference type="Proteomes" id="UP000683360"/>
    </source>
</evidence>
<comment type="caution">
    <text evidence="4">The sequence shown here is derived from an EMBL/GenBank/DDBJ whole genome shotgun (WGS) entry which is preliminary data.</text>
</comment>
<keyword evidence="5" id="KW-1185">Reference proteome</keyword>
<dbReference type="Pfam" id="PF13637">
    <property type="entry name" value="Ank_4"/>
    <property type="match status" value="1"/>
</dbReference>